<dbReference type="NCBIfam" id="TIGR01451">
    <property type="entry name" value="B_ant_repeat"/>
    <property type="match status" value="1"/>
</dbReference>
<protein>
    <submittedName>
        <fullName evidence="1">Uncharacterized protein</fullName>
    </submittedName>
</protein>
<dbReference type="EMBL" id="VOHM01000036">
    <property type="protein sequence ID" value="TWT18248.1"/>
    <property type="molecule type" value="Genomic_DNA"/>
</dbReference>
<reference evidence="1 2" key="1">
    <citation type="submission" date="2019-08" db="EMBL/GenBank/DDBJ databases">
        <authorList>
            <person name="Lei W."/>
        </authorList>
    </citation>
    <scope>NUCLEOTIDE SEQUENCE [LARGE SCALE GENOMIC DNA]</scope>
    <source>
        <strain evidence="1 2">CCUG 58627</strain>
    </source>
</reference>
<accession>A0A5C5TY24</accession>
<dbReference type="OrthoDB" id="3682732at2"/>
<keyword evidence="2" id="KW-1185">Reference proteome</keyword>
<evidence type="ECO:0000313" key="1">
    <source>
        <dbReference type="EMBL" id="TWT18248.1"/>
    </source>
</evidence>
<comment type="caution">
    <text evidence="1">The sequence shown here is derived from an EMBL/GenBank/DDBJ whole genome shotgun (WGS) entry which is preliminary data.</text>
</comment>
<gene>
    <name evidence="1" type="ORF">FRX94_11945</name>
</gene>
<dbReference type="InterPro" id="IPR047589">
    <property type="entry name" value="DUF11_rpt"/>
</dbReference>
<name>A0A5C5TY24_9CORY</name>
<organism evidence="1 2">
    <name type="scientific">Corynebacterium canis</name>
    <dbReference type="NCBI Taxonomy" id="679663"/>
    <lineage>
        <taxon>Bacteria</taxon>
        <taxon>Bacillati</taxon>
        <taxon>Actinomycetota</taxon>
        <taxon>Actinomycetes</taxon>
        <taxon>Mycobacteriales</taxon>
        <taxon>Corynebacteriaceae</taxon>
        <taxon>Corynebacterium</taxon>
    </lineage>
</organism>
<evidence type="ECO:0000313" key="2">
    <source>
        <dbReference type="Proteomes" id="UP000320791"/>
    </source>
</evidence>
<sequence>MKSQIDKTRWNLFDLYVNSMARRKVATLPEMISEQECYSDALKKSNERPRLNFPHQAPYVTFNSTTDNPEWGDEFQFLRIREVHDDGVTEPRNEITVQPGELYLATLYYNNNAEADQLARNTQIKVTVPSVIRAHQTAELIGEIYAQNARPNCYFSSVKLTANEDIIFRYISTDEYPLNTIVRSEGRINHHILGTEIFEGTMRKVGYYEADGLVPGGIEYAGMVHMVFEAQSAQANYEIEVHSKTKNDTEWRSGNFVSVGEEISFLVSYQNTGTVQQDNVVFKVALPFGFEYVPGSSRLANSKHPTGSAAPDGITTSGINIGSYAPRGNANMKFNVKVVSNQASEESDDLEIAKLYFTTITENGNKQVISCIYTED</sequence>
<dbReference type="Proteomes" id="UP000320791">
    <property type="component" value="Unassembled WGS sequence"/>
</dbReference>
<dbReference type="AlphaFoldDB" id="A0A5C5TY24"/>
<proteinExistence type="predicted"/>